<comment type="catalytic activity">
    <reaction evidence="15">
        <text>GMP + diphosphate = guanine + 5-phospho-alpha-D-ribose 1-diphosphate</text>
        <dbReference type="Rhea" id="RHEA:25424"/>
        <dbReference type="ChEBI" id="CHEBI:16235"/>
        <dbReference type="ChEBI" id="CHEBI:33019"/>
        <dbReference type="ChEBI" id="CHEBI:58017"/>
        <dbReference type="ChEBI" id="CHEBI:58115"/>
        <dbReference type="EC" id="2.4.2.8"/>
    </reaction>
    <physiologicalReaction direction="right-to-left" evidence="15">
        <dbReference type="Rhea" id="RHEA:25426"/>
    </physiologicalReaction>
</comment>
<dbReference type="InterPro" id="IPR005904">
    <property type="entry name" value="Hxn_phspho_trans"/>
</dbReference>
<keyword evidence="20" id="KW-1185">Reference proteome</keyword>
<keyword evidence="8 17" id="KW-0963">Cytoplasm</keyword>
<dbReference type="GO" id="GO:0032263">
    <property type="term" value="P:GMP salvage"/>
    <property type="evidence" value="ECO:0007669"/>
    <property type="project" value="TreeGrafter"/>
</dbReference>
<evidence type="ECO:0000256" key="11">
    <source>
        <dbReference type="ARBA" id="ARBA00022723"/>
    </source>
</evidence>
<dbReference type="InterPro" id="IPR029057">
    <property type="entry name" value="PRTase-like"/>
</dbReference>
<dbReference type="PANTHER" id="PTHR43340">
    <property type="entry name" value="HYPOXANTHINE-GUANINE PHOSPHORIBOSYLTRANSFERASE"/>
    <property type="match status" value="1"/>
</dbReference>
<evidence type="ECO:0000256" key="14">
    <source>
        <dbReference type="ARBA" id="ARBA00022842"/>
    </source>
</evidence>
<dbReference type="GO" id="GO:0000166">
    <property type="term" value="F:nucleotide binding"/>
    <property type="evidence" value="ECO:0007669"/>
    <property type="project" value="UniProtKB-KW"/>
</dbReference>
<evidence type="ECO:0000256" key="2">
    <source>
        <dbReference type="ARBA" id="ARBA00003637"/>
    </source>
</evidence>
<dbReference type="GO" id="GO:0052657">
    <property type="term" value="F:guanine phosphoribosyltransferase activity"/>
    <property type="evidence" value="ECO:0007669"/>
    <property type="project" value="RHEA"/>
</dbReference>
<evidence type="ECO:0000256" key="4">
    <source>
        <dbReference type="ARBA" id="ARBA00004669"/>
    </source>
</evidence>
<dbReference type="InterPro" id="IPR000836">
    <property type="entry name" value="PRTase_dom"/>
</dbReference>
<keyword evidence="13 17" id="KW-0547">Nucleotide-binding</keyword>
<evidence type="ECO:0000256" key="3">
    <source>
        <dbReference type="ARBA" id="ARBA00004496"/>
    </source>
</evidence>
<dbReference type="GO" id="GO:0032264">
    <property type="term" value="P:IMP salvage"/>
    <property type="evidence" value="ECO:0007669"/>
    <property type="project" value="UniProtKB-UniPathway"/>
</dbReference>
<dbReference type="Proteomes" id="UP000001317">
    <property type="component" value="Chromosome"/>
</dbReference>
<dbReference type="UniPathway" id="UPA00591">
    <property type="reaction ID" value="UER00648"/>
</dbReference>
<dbReference type="PANTHER" id="PTHR43340:SF1">
    <property type="entry name" value="HYPOXANTHINE PHOSPHORIBOSYLTRANSFERASE"/>
    <property type="match status" value="1"/>
</dbReference>
<dbReference type="Gene3D" id="3.40.50.2020">
    <property type="match status" value="1"/>
</dbReference>
<comment type="cofactor">
    <cofactor evidence="1 17">
        <name>Mg(2+)</name>
        <dbReference type="ChEBI" id="CHEBI:18420"/>
    </cofactor>
</comment>
<sequence>MTSITLATSTTESFMKHTTEVMITAEEIDQKLDILAEQINAHYADSDRLLMVGLLKGSVVFMADLCRRIKGHVEIDFMSVSSYGNEMSSSRDVKILKDVQSEIQGRDVLIVEDLIDSGNTLNKVREMLMIREPKSLALCTLLDKPERREVDVPVDFIGFTIPDEFIVGYGIDYAEQYRNLPYIAKVVPLED</sequence>
<evidence type="ECO:0000259" key="18">
    <source>
        <dbReference type="Pfam" id="PF00156"/>
    </source>
</evidence>
<dbReference type="GO" id="GO:0046100">
    <property type="term" value="P:hypoxanthine metabolic process"/>
    <property type="evidence" value="ECO:0007669"/>
    <property type="project" value="TreeGrafter"/>
</dbReference>
<evidence type="ECO:0000256" key="6">
    <source>
        <dbReference type="ARBA" id="ARBA00011895"/>
    </source>
</evidence>
<evidence type="ECO:0000313" key="19">
    <source>
        <dbReference type="EMBL" id="ABZ75320.1"/>
    </source>
</evidence>
<evidence type="ECO:0000256" key="9">
    <source>
        <dbReference type="ARBA" id="ARBA00022676"/>
    </source>
</evidence>
<evidence type="ECO:0000256" key="13">
    <source>
        <dbReference type="ARBA" id="ARBA00022741"/>
    </source>
</evidence>
<dbReference type="FunFam" id="3.40.50.2020:FF:000006">
    <property type="entry name" value="Hypoxanthine phosphoribosyltransferase"/>
    <property type="match status" value="1"/>
</dbReference>
<keyword evidence="12 17" id="KW-0660">Purine salvage</keyword>
<keyword evidence="14 17" id="KW-0460">Magnesium</keyword>
<organism evidence="19 20">
    <name type="scientific">Shewanella halifaxensis (strain HAW-EB4)</name>
    <dbReference type="NCBI Taxonomy" id="458817"/>
    <lineage>
        <taxon>Bacteria</taxon>
        <taxon>Pseudomonadati</taxon>
        <taxon>Pseudomonadota</taxon>
        <taxon>Gammaproteobacteria</taxon>
        <taxon>Alteromonadales</taxon>
        <taxon>Shewanellaceae</taxon>
        <taxon>Shewanella</taxon>
    </lineage>
</organism>
<proteinExistence type="inferred from homology"/>
<accession>B0TTH7</accession>
<name>B0TTH7_SHEHH</name>
<keyword evidence="9 17" id="KW-0328">Glycosyltransferase</keyword>
<dbReference type="GO" id="GO:0000287">
    <property type="term" value="F:magnesium ion binding"/>
    <property type="evidence" value="ECO:0007669"/>
    <property type="project" value="TreeGrafter"/>
</dbReference>
<dbReference type="GO" id="GO:0006178">
    <property type="term" value="P:guanine salvage"/>
    <property type="evidence" value="ECO:0007669"/>
    <property type="project" value="TreeGrafter"/>
</dbReference>
<evidence type="ECO:0000256" key="16">
    <source>
        <dbReference type="ARBA" id="ARBA00049402"/>
    </source>
</evidence>
<keyword evidence="11 17" id="KW-0479">Metal-binding</keyword>
<dbReference type="InterPro" id="IPR050408">
    <property type="entry name" value="HGPRT"/>
</dbReference>
<reference evidence="19" key="1">
    <citation type="submission" date="2008-01" db="EMBL/GenBank/DDBJ databases">
        <title>Complete sequence of Shewanella halifaxensis HAW-EB4.</title>
        <authorList>
            <consortium name="US DOE Joint Genome Institute"/>
            <person name="Copeland A."/>
            <person name="Lucas S."/>
            <person name="Lapidus A."/>
            <person name="Glavina del Rio T."/>
            <person name="Dalin E."/>
            <person name="Tice H."/>
            <person name="Bruce D."/>
            <person name="Goodwin L."/>
            <person name="Pitluck S."/>
            <person name="Sims D."/>
            <person name="Brettin T."/>
            <person name="Detter J.C."/>
            <person name="Han C."/>
            <person name="Kuske C.R."/>
            <person name="Schmutz J."/>
            <person name="Larimer F."/>
            <person name="Land M."/>
            <person name="Hauser L."/>
            <person name="Kyrpides N."/>
            <person name="Kim E."/>
            <person name="Zhao J.-S."/>
            <person name="Richardson P."/>
        </authorList>
    </citation>
    <scope>NUCLEOTIDE SEQUENCE [LARGE SCALE GENOMIC DNA]</scope>
    <source>
        <strain evidence="19">HAW-EB4</strain>
    </source>
</reference>
<feature type="domain" description="Phosphoribosyltransferase" evidence="18">
    <location>
        <begin position="26"/>
        <end position="173"/>
    </location>
</feature>
<dbReference type="GO" id="GO:0004422">
    <property type="term" value="F:hypoxanthine phosphoribosyltransferase activity"/>
    <property type="evidence" value="ECO:0007669"/>
    <property type="project" value="InterPro"/>
</dbReference>
<dbReference type="eggNOG" id="COG0634">
    <property type="taxonomic scope" value="Bacteria"/>
</dbReference>
<comment type="function">
    <text evidence="2">Purine salvage pathway enzyme which catalyzes the transfer of the ribosyl-5-phosphate group from 5-phospho-alpha-D-ribose 1-diphosphate (PRPP) to the N9 position of hypoxanthine to yield IMP (inosine 5'-monophosphate). To a lesser extent, can also act on guanine leading to GMP, but shows a highly less efficient activity with xanthine.</text>
</comment>
<dbReference type="HOGENOM" id="CLU_073615_0_0_6"/>
<evidence type="ECO:0000256" key="7">
    <source>
        <dbReference type="ARBA" id="ARBA00014105"/>
    </source>
</evidence>
<dbReference type="CDD" id="cd06223">
    <property type="entry name" value="PRTases_typeI"/>
    <property type="match status" value="1"/>
</dbReference>
<evidence type="ECO:0000256" key="8">
    <source>
        <dbReference type="ARBA" id="ARBA00022490"/>
    </source>
</evidence>
<dbReference type="GO" id="GO:0005829">
    <property type="term" value="C:cytosol"/>
    <property type="evidence" value="ECO:0007669"/>
    <property type="project" value="TreeGrafter"/>
</dbReference>
<comment type="subcellular location">
    <subcellularLocation>
        <location evidence="3 17">Cytoplasm</location>
    </subcellularLocation>
</comment>
<dbReference type="KEGG" id="shl:Shal_0745"/>
<evidence type="ECO:0000256" key="12">
    <source>
        <dbReference type="ARBA" id="ARBA00022726"/>
    </source>
</evidence>
<evidence type="ECO:0000256" key="10">
    <source>
        <dbReference type="ARBA" id="ARBA00022679"/>
    </source>
</evidence>
<dbReference type="EC" id="2.4.2.8" evidence="6 17"/>
<evidence type="ECO:0000256" key="1">
    <source>
        <dbReference type="ARBA" id="ARBA00001946"/>
    </source>
</evidence>
<evidence type="ECO:0000256" key="5">
    <source>
        <dbReference type="ARBA" id="ARBA00008391"/>
    </source>
</evidence>
<dbReference type="GO" id="GO:0006166">
    <property type="term" value="P:purine ribonucleoside salvage"/>
    <property type="evidence" value="ECO:0007669"/>
    <property type="project" value="UniProtKB-KW"/>
</dbReference>
<evidence type="ECO:0000313" key="20">
    <source>
        <dbReference type="Proteomes" id="UP000001317"/>
    </source>
</evidence>
<dbReference type="EMBL" id="CP000931">
    <property type="protein sequence ID" value="ABZ75320.1"/>
    <property type="molecule type" value="Genomic_DNA"/>
</dbReference>
<evidence type="ECO:0000256" key="17">
    <source>
        <dbReference type="RuleBase" id="RU364099"/>
    </source>
</evidence>
<comment type="similarity">
    <text evidence="5 17">Belongs to the purine/pyrimidine phosphoribosyltransferase family.</text>
</comment>
<dbReference type="Pfam" id="PF00156">
    <property type="entry name" value="Pribosyltran"/>
    <property type="match status" value="1"/>
</dbReference>
<keyword evidence="10 17" id="KW-0808">Transferase</keyword>
<dbReference type="NCBIfam" id="TIGR01203">
    <property type="entry name" value="HGPRTase"/>
    <property type="match status" value="1"/>
</dbReference>
<comment type="catalytic activity">
    <reaction evidence="16">
        <text>IMP + diphosphate = hypoxanthine + 5-phospho-alpha-D-ribose 1-diphosphate</text>
        <dbReference type="Rhea" id="RHEA:17973"/>
        <dbReference type="ChEBI" id="CHEBI:17368"/>
        <dbReference type="ChEBI" id="CHEBI:33019"/>
        <dbReference type="ChEBI" id="CHEBI:58017"/>
        <dbReference type="ChEBI" id="CHEBI:58053"/>
        <dbReference type="EC" id="2.4.2.8"/>
    </reaction>
    <physiologicalReaction direction="right-to-left" evidence="16">
        <dbReference type="Rhea" id="RHEA:17975"/>
    </physiologicalReaction>
</comment>
<protein>
    <recommendedName>
        <fullName evidence="7 17">Hypoxanthine phosphoribosyltransferase</fullName>
        <ecNumber evidence="6 17">2.4.2.8</ecNumber>
    </recommendedName>
</protein>
<comment type="pathway">
    <text evidence="4 17">Purine metabolism; IMP biosynthesis via salvage pathway; IMP from hypoxanthine: step 1/1.</text>
</comment>
<dbReference type="SUPFAM" id="SSF53271">
    <property type="entry name" value="PRTase-like"/>
    <property type="match status" value="1"/>
</dbReference>
<dbReference type="STRING" id="458817.Shal_0745"/>
<dbReference type="AlphaFoldDB" id="B0TTH7"/>
<evidence type="ECO:0000256" key="15">
    <source>
        <dbReference type="ARBA" id="ARBA00048811"/>
    </source>
</evidence>
<gene>
    <name evidence="19" type="ordered locus">Shal_0745</name>
</gene>